<organism evidence="1 2">
    <name type="scientific">Desulfovibrio legallii</name>
    <dbReference type="NCBI Taxonomy" id="571438"/>
    <lineage>
        <taxon>Bacteria</taxon>
        <taxon>Pseudomonadati</taxon>
        <taxon>Thermodesulfobacteriota</taxon>
        <taxon>Desulfovibrionia</taxon>
        <taxon>Desulfovibrionales</taxon>
        <taxon>Desulfovibrionaceae</taxon>
        <taxon>Desulfovibrio</taxon>
    </lineage>
</organism>
<keyword evidence="2" id="KW-1185">Reference proteome</keyword>
<protein>
    <submittedName>
        <fullName evidence="1">Putative transferase, LIC12162 family</fullName>
    </submittedName>
</protein>
<dbReference type="Proteomes" id="UP000199355">
    <property type="component" value="Unassembled WGS sequence"/>
</dbReference>
<dbReference type="GO" id="GO:0016740">
    <property type="term" value="F:transferase activity"/>
    <property type="evidence" value="ECO:0007669"/>
    <property type="project" value="UniProtKB-KW"/>
</dbReference>
<dbReference type="RefSeq" id="WP_092153493.1">
    <property type="nucleotide sequence ID" value="NZ_FNBX01000008.1"/>
</dbReference>
<dbReference type="EMBL" id="FNBX01000008">
    <property type="protein sequence ID" value="SDF57795.1"/>
    <property type="molecule type" value="Genomic_DNA"/>
</dbReference>
<reference evidence="2" key="1">
    <citation type="submission" date="2016-10" db="EMBL/GenBank/DDBJ databases">
        <authorList>
            <person name="Varghese N."/>
            <person name="Submissions S."/>
        </authorList>
    </citation>
    <scope>NUCLEOTIDE SEQUENCE [LARGE SCALE GENOMIC DNA]</scope>
    <source>
        <strain evidence="2">KHC7</strain>
    </source>
</reference>
<dbReference type="InterPro" id="IPR027603">
    <property type="entry name" value="LIC12162"/>
</dbReference>
<evidence type="ECO:0000313" key="1">
    <source>
        <dbReference type="EMBL" id="SDF57795.1"/>
    </source>
</evidence>
<dbReference type="AlphaFoldDB" id="A0A1G7M7Y7"/>
<gene>
    <name evidence="1" type="ORF">SAMN05192586_10834</name>
</gene>
<dbReference type="OrthoDB" id="329802at2"/>
<evidence type="ECO:0000313" key="2">
    <source>
        <dbReference type="Proteomes" id="UP000199355"/>
    </source>
</evidence>
<dbReference type="NCBIfam" id="TIGR04331">
    <property type="entry name" value="o_ant_LIC12162"/>
    <property type="match status" value="1"/>
</dbReference>
<name>A0A1G7M7Y7_9BACT</name>
<accession>A0A1G7M7Y7</accession>
<sequence>MDNGRPTLVLGRMPRGADPAAFRAAGPWCFAEQEEFFPDWEQRFTFAPEPLTDLALQEQACAEVKALCADALPALAARLCPHSRDLPPAYWETLLAPWAMNVAKQIVERWWRVKAMIRAWGQTPLQVPLLPATCTFFFAAGPDFVLHGALGHTFNHWLFSRLLEPVFPPAWSKVWLPPETKAYGRLTRAAGRARLRELARNALLRLPFPCIKGASLGQSLRFSLALLHRSHGPDLSTPLAAYGSAATGRTPDLPQPYAADPLPLFLPALPRLLAGLRHPRRLRPALWGPRLRVASVLAYEDAAYRQRLALWRGRGHRLMYVQHGSDYGQVRCLTEVEMVEYAQHAFATWGWSRHAGCRGNFIPLPHPQLARLAGRWHGANGHNLLLVGTEMPAFGYRLDAHPSPLQVLDYRKDKARFFAALSRDLQGKSLYRPYFPVPGSLRDADWVLERFPAVRLAAGPLDKHLFACRLLVLDHNGTTLLEALAADMPVIAFWRREVWPLTPESDALLDLLAQAGVWQPTPEAAAAQVARVWEAPLAWWQSEPVRQARRAYCREQARTVEGSVNPHWIQTLKSL</sequence>
<dbReference type="STRING" id="571438.SAMN05192586_10834"/>
<keyword evidence="1" id="KW-0808">Transferase</keyword>
<proteinExistence type="predicted"/>